<dbReference type="AlphaFoldDB" id="A0A8J6LHX8"/>
<protein>
    <submittedName>
        <fullName evidence="2">GNAT family N-acetyltransferase</fullName>
    </submittedName>
</protein>
<dbReference type="Pfam" id="PF12746">
    <property type="entry name" value="GNAT_acetyltran"/>
    <property type="match status" value="1"/>
</dbReference>
<reference evidence="2" key="1">
    <citation type="submission" date="2020-06" db="EMBL/GenBank/DDBJ databases">
        <title>Novel chitinolytic bacterium.</title>
        <authorList>
            <person name="Ungkulpasvich U."/>
            <person name="Kosugi A."/>
            <person name="Uke A."/>
        </authorList>
    </citation>
    <scope>NUCLEOTIDE SEQUENCE</scope>
    <source>
        <strain evidence="2">UUS1-1</strain>
    </source>
</reference>
<dbReference type="InterPro" id="IPR027365">
    <property type="entry name" value="GNAT_acetyltra_YdfB-like"/>
</dbReference>
<dbReference type="InterPro" id="IPR000182">
    <property type="entry name" value="GNAT_dom"/>
</dbReference>
<name>A0A8J6LHX8_9FIRM</name>
<dbReference type="Gene3D" id="3.40.630.30">
    <property type="match status" value="1"/>
</dbReference>
<evidence type="ECO:0000313" key="2">
    <source>
        <dbReference type="EMBL" id="MBA2132016.1"/>
    </source>
</evidence>
<proteinExistence type="predicted"/>
<feature type="domain" description="N-acetyltransferase" evidence="1">
    <location>
        <begin position="15"/>
        <end position="158"/>
    </location>
</feature>
<accession>A0A8J6LHX8</accession>
<evidence type="ECO:0000259" key="1">
    <source>
        <dbReference type="PROSITE" id="PS51186"/>
    </source>
</evidence>
<evidence type="ECO:0000313" key="3">
    <source>
        <dbReference type="Proteomes" id="UP000657177"/>
    </source>
</evidence>
<dbReference type="InterPro" id="IPR016181">
    <property type="entry name" value="Acyl_CoA_acyltransferase"/>
</dbReference>
<dbReference type="PROSITE" id="PS51186">
    <property type="entry name" value="GNAT"/>
    <property type="match status" value="1"/>
</dbReference>
<keyword evidence="3" id="KW-1185">Reference proteome</keyword>
<dbReference type="SUPFAM" id="SSF55729">
    <property type="entry name" value="Acyl-CoA N-acyltransferases (Nat)"/>
    <property type="match status" value="1"/>
</dbReference>
<organism evidence="2 3">
    <name type="scientific">Capillibacterium thermochitinicola</name>
    <dbReference type="NCBI Taxonomy" id="2699427"/>
    <lineage>
        <taxon>Bacteria</taxon>
        <taxon>Bacillati</taxon>
        <taxon>Bacillota</taxon>
        <taxon>Capillibacterium</taxon>
    </lineage>
</organism>
<gene>
    <name evidence="2" type="ORF">G5B42_00360</name>
</gene>
<comment type="caution">
    <text evidence="2">The sequence shown here is derived from an EMBL/GenBank/DDBJ whole genome shotgun (WGS) entry which is preliminary data.</text>
</comment>
<dbReference type="GO" id="GO:0016747">
    <property type="term" value="F:acyltransferase activity, transferring groups other than amino-acyl groups"/>
    <property type="evidence" value="ECO:0007669"/>
    <property type="project" value="InterPro"/>
</dbReference>
<dbReference type="Proteomes" id="UP000657177">
    <property type="component" value="Unassembled WGS sequence"/>
</dbReference>
<dbReference type="EMBL" id="JAAKDE010000001">
    <property type="protein sequence ID" value="MBA2132016.1"/>
    <property type="molecule type" value="Genomic_DNA"/>
</dbReference>
<sequence length="158" mass="17801">MPPKIVPRFSYSTRNAVKSLQQQDAGLFRQVFAAEDWLWEFFPSVEDLLTQGQVAAAFIDGELASVASTLTFTDHYCELGVATRPEFRGRGLALECARALSRSQFEQFGRRPCWRTQIGNIGSWKTAHRLGLVETSQPEQFVFLSNYKHISAKTSVVP</sequence>